<dbReference type="Gene3D" id="1.10.150.240">
    <property type="entry name" value="Putative phosphatase, domain 2"/>
    <property type="match status" value="1"/>
</dbReference>
<evidence type="ECO:0000256" key="3">
    <source>
        <dbReference type="ARBA" id="ARBA00022723"/>
    </source>
</evidence>
<dbReference type="GO" id="GO:0003824">
    <property type="term" value="F:catalytic activity"/>
    <property type="evidence" value="ECO:0007669"/>
    <property type="project" value="UniProtKB-ARBA"/>
</dbReference>
<evidence type="ECO:0000313" key="6">
    <source>
        <dbReference type="EMBL" id="TDG74830.1"/>
    </source>
</evidence>
<comment type="similarity">
    <text evidence="2">Belongs to the HAD-like hydrolase superfamily. CbbY/CbbZ/Gph/YieH family.</text>
</comment>
<name>A0A4R5NKI9_9LACO</name>
<dbReference type="SFLD" id="SFLDS00003">
    <property type="entry name" value="Haloacid_Dehalogenase"/>
    <property type="match status" value="1"/>
</dbReference>
<gene>
    <name evidence="6" type="ORF">C5L30_000065</name>
</gene>
<proteinExistence type="inferred from homology"/>
<keyword evidence="7" id="KW-1185">Reference proteome</keyword>
<dbReference type="EMBL" id="PUFN01000002">
    <property type="protein sequence ID" value="TDG74830.1"/>
    <property type="molecule type" value="Genomic_DNA"/>
</dbReference>
<evidence type="ECO:0000256" key="4">
    <source>
        <dbReference type="ARBA" id="ARBA00022842"/>
    </source>
</evidence>
<organism evidence="6 7">
    <name type="scientific">Companilactobacillus farciminis</name>
    <dbReference type="NCBI Taxonomy" id="1612"/>
    <lineage>
        <taxon>Bacteria</taxon>
        <taxon>Bacillati</taxon>
        <taxon>Bacillota</taxon>
        <taxon>Bacilli</taxon>
        <taxon>Lactobacillales</taxon>
        <taxon>Lactobacillaceae</taxon>
        <taxon>Companilactobacillus</taxon>
    </lineage>
</organism>
<dbReference type="InterPro" id="IPR036412">
    <property type="entry name" value="HAD-like_sf"/>
</dbReference>
<reference evidence="6 7" key="1">
    <citation type="journal article" date="2019" name="Appl. Microbiol. Biotechnol.">
        <title>Uncovering carbohydrate metabolism through a genotype-phenotype association study of 56 lactic acid bacteria genomes.</title>
        <authorList>
            <person name="Buron-Moles G."/>
            <person name="Chailyan A."/>
            <person name="Dolejs I."/>
            <person name="Forster J."/>
            <person name="Miks M.H."/>
        </authorList>
    </citation>
    <scope>NUCLEOTIDE SEQUENCE [LARGE SCALE GENOMIC DNA]</scope>
    <source>
        <strain evidence="6 7">ATCC 29644</strain>
    </source>
</reference>
<dbReference type="Gene3D" id="3.40.50.1000">
    <property type="entry name" value="HAD superfamily/HAD-like"/>
    <property type="match status" value="1"/>
</dbReference>
<evidence type="ECO:0000256" key="5">
    <source>
        <dbReference type="ARBA" id="ARBA00023277"/>
    </source>
</evidence>
<evidence type="ECO:0000313" key="7">
    <source>
        <dbReference type="Proteomes" id="UP000295257"/>
    </source>
</evidence>
<evidence type="ECO:0000256" key="2">
    <source>
        <dbReference type="ARBA" id="ARBA00006171"/>
    </source>
</evidence>
<comment type="caution">
    <text evidence="6">The sequence shown here is derived from an EMBL/GenBank/DDBJ whole genome shotgun (WGS) entry which is preliminary data.</text>
</comment>
<evidence type="ECO:0000256" key="1">
    <source>
        <dbReference type="ARBA" id="ARBA00001946"/>
    </source>
</evidence>
<sequence>MIDAMIFDFNGTMIFDGLIQKRAWGKFLEVEFNRELTSQDYQLHIAGINNRNTFEYYLDRSISDTELAQLSDKKENIYREICLNTPDEFQLVPGLADFLDWCKNNNIKLNIATASEYSNVVFFFDQLQLGRWFDLDEVAFNDGQIKGKPAPDIFLKAIENVGGKANNSAIFEDSVSGIQAANTARASKVVLVEDPKLEKVNLSENLRIDKLIQSYSDINKFFQE</sequence>
<dbReference type="Pfam" id="PF00702">
    <property type="entry name" value="Hydrolase"/>
    <property type="match status" value="1"/>
</dbReference>
<dbReference type="InterPro" id="IPR023198">
    <property type="entry name" value="PGP-like_dom2"/>
</dbReference>
<dbReference type="PANTHER" id="PTHR46193">
    <property type="entry name" value="6-PHOSPHOGLUCONATE PHOSPHATASE"/>
    <property type="match status" value="1"/>
</dbReference>
<dbReference type="AlphaFoldDB" id="A0A4R5NKI9"/>
<keyword evidence="4" id="KW-0460">Magnesium</keyword>
<dbReference type="Proteomes" id="UP000295257">
    <property type="component" value="Unassembled WGS sequence"/>
</dbReference>
<dbReference type="RefSeq" id="WP_010018046.1">
    <property type="nucleotide sequence ID" value="NZ_PUFN01000002.1"/>
</dbReference>
<dbReference type="SUPFAM" id="SSF56784">
    <property type="entry name" value="HAD-like"/>
    <property type="match status" value="1"/>
</dbReference>
<dbReference type="PANTHER" id="PTHR46193:SF18">
    <property type="entry name" value="HEXITOL PHOSPHATASE B"/>
    <property type="match status" value="1"/>
</dbReference>
<protein>
    <recommendedName>
        <fullName evidence="8">Beta-phosphoglucomutase</fullName>
    </recommendedName>
</protein>
<dbReference type="CDD" id="cd07505">
    <property type="entry name" value="HAD_BPGM-like"/>
    <property type="match status" value="1"/>
</dbReference>
<dbReference type="STRING" id="1612.ABB44_03680"/>
<dbReference type="InterPro" id="IPR023214">
    <property type="entry name" value="HAD_sf"/>
</dbReference>
<dbReference type="SFLD" id="SFLDG01129">
    <property type="entry name" value="C1.5:_HAD__Beta-PGM__Phosphata"/>
    <property type="match status" value="1"/>
</dbReference>
<dbReference type="OrthoDB" id="9797743at2"/>
<dbReference type="GO" id="GO:0046872">
    <property type="term" value="F:metal ion binding"/>
    <property type="evidence" value="ECO:0007669"/>
    <property type="project" value="UniProtKB-KW"/>
</dbReference>
<keyword evidence="5" id="KW-0119">Carbohydrate metabolism</keyword>
<comment type="cofactor">
    <cofactor evidence="1">
        <name>Mg(2+)</name>
        <dbReference type="ChEBI" id="CHEBI:18420"/>
    </cofactor>
</comment>
<accession>A0A4R5NKI9</accession>
<keyword evidence="3" id="KW-0479">Metal-binding</keyword>
<evidence type="ECO:0008006" key="8">
    <source>
        <dbReference type="Google" id="ProtNLM"/>
    </source>
</evidence>
<dbReference type="InterPro" id="IPR051600">
    <property type="entry name" value="Beta-PGM-like"/>
</dbReference>